<evidence type="ECO:0000313" key="3">
    <source>
        <dbReference type="Proteomes" id="UP000235786"/>
    </source>
</evidence>
<dbReference type="OrthoDB" id="8830751at2759"/>
<dbReference type="AlphaFoldDB" id="A0A2J6S7P4"/>
<organism evidence="2 3">
    <name type="scientific">Hyaloscypha variabilis (strain UAMH 11265 / GT02V1 / F)</name>
    <name type="common">Meliniomyces variabilis</name>
    <dbReference type="NCBI Taxonomy" id="1149755"/>
    <lineage>
        <taxon>Eukaryota</taxon>
        <taxon>Fungi</taxon>
        <taxon>Dikarya</taxon>
        <taxon>Ascomycota</taxon>
        <taxon>Pezizomycotina</taxon>
        <taxon>Leotiomycetes</taxon>
        <taxon>Helotiales</taxon>
        <taxon>Hyaloscyphaceae</taxon>
        <taxon>Hyaloscypha</taxon>
        <taxon>Hyaloscypha variabilis</taxon>
    </lineage>
</organism>
<dbReference type="Proteomes" id="UP000235786">
    <property type="component" value="Unassembled WGS sequence"/>
</dbReference>
<protein>
    <submittedName>
        <fullName evidence="2">Uncharacterized protein</fullName>
    </submittedName>
</protein>
<evidence type="ECO:0000313" key="2">
    <source>
        <dbReference type="EMBL" id="PMD46766.1"/>
    </source>
</evidence>
<gene>
    <name evidence="2" type="ORF">L207DRAFT_562032</name>
</gene>
<dbReference type="EMBL" id="KZ613939">
    <property type="protein sequence ID" value="PMD46766.1"/>
    <property type="molecule type" value="Genomic_DNA"/>
</dbReference>
<feature type="region of interest" description="Disordered" evidence="1">
    <location>
        <begin position="76"/>
        <end position="106"/>
    </location>
</feature>
<evidence type="ECO:0000256" key="1">
    <source>
        <dbReference type="SAM" id="MobiDB-lite"/>
    </source>
</evidence>
<keyword evidence="3" id="KW-1185">Reference proteome</keyword>
<accession>A0A2J6S7P4</accession>
<dbReference type="SUPFAM" id="SSF52540">
    <property type="entry name" value="P-loop containing nucleoside triphosphate hydrolases"/>
    <property type="match status" value="1"/>
</dbReference>
<sequence length="106" mass="11878">MPSFLAALQRLERHTEYKGNGKGKHCRVLEDSGVQWSSEIDYYAPSVPVILVGTKLDLRDDPAMLESLRKKRIEPEYSDRATHSSSNRISTCTSKLTSGAEVVPRD</sequence>
<feature type="compositionally biased region" description="Polar residues" evidence="1">
    <location>
        <begin position="83"/>
        <end position="97"/>
    </location>
</feature>
<reference evidence="2 3" key="1">
    <citation type="submission" date="2016-04" db="EMBL/GenBank/DDBJ databases">
        <title>A degradative enzymes factory behind the ericoid mycorrhizal symbiosis.</title>
        <authorList>
            <consortium name="DOE Joint Genome Institute"/>
            <person name="Martino E."/>
            <person name="Morin E."/>
            <person name="Grelet G."/>
            <person name="Kuo A."/>
            <person name="Kohler A."/>
            <person name="Daghino S."/>
            <person name="Barry K."/>
            <person name="Choi C."/>
            <person name="Cichocki N."/>
            <person name="Clum A."/>
            <person name="Copeland A."/>
            <person name="Hainaut M."/>
            <person name="Haridas S."/>
            <person name="Labutti K."/>
            <person name="Lindquist E."/>
            <person name="Lipzen A."/>
            <person name="Khouja H.-R."/>
            <person name="Murat C."/>
            <person name="Ohm R."/>
            <person name="Olson A."/>
            <person name="Spatafora J."/>
            <person name="Veneault-Fourrey C."/>
            <person name="Henrissat B."/>
            <person name="Grigoriev I."/>
            <person name="Martin F."/>
            <person name="Perotto S."/>
        </authorList>
    </citation>
    <scope>NUCLEOTIDE SEQUENCE [LARGE SCALE GENOMIC DNA]</scope>
    <source>
        <strain evidence="2 3">F</strain>
    </source>
</reference>
<dbReference type="InterPro" id="IPR027417">
    <property type="entry name" value="P-loop_NTPase"/>
</dbReference>
<proteinExistence type="predicted"/>
<name>A0A2J6S7P4_HYAVF</name>
<dbReference type="STRING" id="1149755.A0A2J6S7P4"/>
<dbReference type="Gene3D" id="3.40.50.300">
    <property type="entry name" value="P-loop containing nucleotide triphosphate hydrolases"/>
    <property type="match status" value="1"/>
</dbReference>